<dbReference type="KEGG" id="tep:TepRe1_0083"/>
<keyword evidence="1" id="KW-1133">Transmembrane helix</keyword>
<accession>F4LRN2</accession>
<feature type="transmembrane region" description="Helical" evidence="1">
    <location>
        <begin position="6"/>
        <end position="25"/>
    </location>
</feature>
<proteinExistence type="predicted"/>
<sequence>MDILIFIIFIGIVLVVFYLFSRKLFIDYFNKPGDSEESKKFKLLQKKEADEKVNLKEENKPDDVM</sequence>
<dbReference type="STRING" id="1209989.TepRe1_0083"/>
<gene>
    <name evidence="2" type="ordered locus">TEPIRE1_0086</name>
</gene>
<evidence type="ECO:0000256" key="1">
    <source>
        <dbReference type="SAM" id="Phobius"/>
    </source>
</evidence>
<evidence type="ECO:0000313" key="2">
    <source>
        <dbReference type="EMBL" id="CDI40281.1"/>
    </source>
</evidence>
<name>F4LRN2_TEPAE</name>
<evidence type="ECO:0000313" key="3">
    <source>
        <dbReference type="Proteomes" id="UP000010802"/>
    </source>
</evidence>
<dbReference type="HOGENOM" id="CLU_2848355_0_0_9"/>
<dbReference type="EMBL" id="HF563609">
    <property type="protein sequence ID" value="CDI40281.1"/>
    <property type="molecule type" value="Genomic_DNA"/>
</dbReference>
<protein>
    <submittedName>
        <fullName evidence="2">Uncharacterized protein</fullName>
    </submittedName>
</protein>
<organism evidence="2 3">
    <name type="scientific">Tepidanaerobacter acetatoxydans (strain DSM 21804 / JCM 16047 / Re1)</name>
    <dbReference type="NCBI Taxonomy" id="1209989"/>
    <lineage>
        <taxon>Bacteria</taxon>
        <taxon>Bacillati</taxon>
        <taxon>Bacillota</taxon>
        <taxon>Clostridia</taxon>
        <taxon>Thermosediminibacterales</taxon>
        <taxon>Tepidanaerobacteraceae</taxon>
        <taxon>Tepidanaerobacter</taxon>
    </lineage>
</organism>
<keyword evidence="3" id="KW-1185">Reference proteome</keyword>
<dbReference type="KEGG" id="tae:TepiRe1_0086"/>
<dbReference type="AlphaFoldDB" id="F4LRN2"/>
<dbReference type="Proteomes" id="UP000010802">
    <property type="component" value="Chromosome"/>
</dbReference>
<reference evidence="3" key="1">
    <citation type="journal article" date="2013" name="Genome Announc.">
        <title>First genome sequence of a syntrophic acetate-oxidizing bacterium, Tepidanaerobacter acetatoxydans strain Re1.</title>
        <authorList>
            <person name="Manzoor S."/>
            <person name="Bongcam-Rudloff E."/>
            <person name="Schnurer A."/>
            <person name="Muller B."/>
        </authorList>
    </citation>
    <scope>NUCLEOTIDE SEQUENCE [LARGE SCALE GENOMIC DNA]</scope>
    <source>
        <strain evidence="3">Re1</strain>
    </source>
</reference>
<dbReference type="RefSeq" id="WP_013777219.1">
    <property type="nucleotide sequence ID" value="NC_015519.1"/>
</dbReference>
<keyword evidence="1" id="KW-0472">Membrane</keyword>
<keyword evidence="1" id="KW-0812">Transmembrane</keyword>